<comment type="caution">
    <text evidence="1">The sequence shown here is derived from an EMBL/GenBank/DDBJ whole genome shotgun (WGS) entry which is preliminary data.</text>
</comment>
<proteinExistence type="predicted"/>
<organism evidence="1 2">
    <name type="scientific">Aspergillus melleus</name>
    <dbReference type="NCBI Taxonomy" id="138277"/>
    <lineage>
        <taxon>Eukaryota</taxon>
        <taxon>Fungi</taxon>
        <taxon>Dikarya</taxon>
        <taxon>Ascomycota</taxon>
        <taxon>Pezizomycotina</taxon>
        <taxon>Eurotiomycetes</taxon>
        <taxon>Eurotiomycetidae</taxon>
        <taxon>Eurotiales</taxon>
        <taxon>Aspergillaceae</taxon>
        <taxon>Aspergillus</taxon>
        <taxon>Aspergillus subgen. Circumdati</taxon>
    </lineage>
</organism>
<dbReference type="EMBL" id="JAOPJF010000030">
    <property type="protein sequence ID" value="KAK1144450.1"/>
    <property type="molecule type" value="Genomic_DNA"/>
</dbReference>
<keyword evidence="2" id="KW-1185">Reference proteome</keyword>
<accession>A0ACC3B263</accession>
<reference evidence="1 2" key="1">
    <citation type="journal article" date="2023" name="ACS Omega">
        <title>Identification of the Neoaspergillic Acid Biosynthesis Gene Cluster by Establishing an In Vitro CRISPR-Ribonucleoprotein Genetic System in Aspergillus melleus.</title>
        <authorList>
            <person name="Yuan B."/>
            <person name="Grau M.F."/>
            <person name="Murata R.M."/>
            <person name="Torok T."/>
            <person name="Venkateswaran K."/>
            <person name="Stajich J.E."/>
            <person name="Wang C.C.C."/>
        </authorList>
    </citation>
    <scope>NUCLEOTIDE SEQUENCE [LARGE SCALE GENOMIC DNA]</scope>
    <source>
        <strain evidence="1 2">IMV 1140</strain>
    </source>
</reference>
<protein>
    <submittedName>
        <fullName evidence="1">Uncharacterized protein</fullName>
    </submittedName>
</protein>
<evidence type="ECO:0000313" key="2">
    <source>
        <dbReference type="Proteomes" id="UP001177260"/>
    </source>
</evidence>
<sequence length="278" mass="29833">MTLSVLITGCSAGGIGSALVEEFHAKGLHVYATARCKSKMTHLKHLRNITFLELDVTSSSDIEEAAEFVRDHAGKLDILINNAGQSMVYPALDSSIESSKKLFDVNLFGPMAVAQAFAPLVIAAKGTVVNVCSMSGVANAPWLSVYNASKAGLQSWSETLRLELNPFDVHVISLVTGSVATNLLTHANISLPKNSLYLKASEQIQRRGMGQDVQSKDTPAEFASKLVSDVLGGATGLVWRGKMASMICFLSKLAPMWLMDLALTLRTGLEHVTNRGVK</sequence>
<gene>
    <name evidence="1" type="ORF">N8T08_005321</name>
</gene>
<evidence type="ECO:0000313" key="1">
    <source>
        <dbReference type="EMBL" id="KAK1144450.1"/>
    </source>
</evidence>
<name>A0ACC3B263_9EURO</name>
<dbReference type="Proteomes" id="UP001177260">
    <property type="component" value="Unassembled WGS sequence"/>
</dbReference>